<dbReference type="InterPro" id="IPR046673">
    <property type="entry name" value="ToxA_N"/>
</dbReference>
<proteinExistence type="predicted"/>
<sequence>MVDETTPLAADFGLAFPLPANPDQGLSLSLSASARWEECREQWLSLMAQSPQAHLDSDWWSSRALGTDRSRRAQAIHLYRQHFETSSQWAFAQGILDAGQVKMLMAMIDPPTQTTTPDAHSVYVEQLNLKDDKELSTQLSGALVITRDTDQPVTQLLYLPSHSSAWMTFQSRVELERWLIEHQPQRFEQPRLSTDTVKVKYTALDKTVLHTSAEALLLRLSVAPADRPDNAAALVAPPDPSHAQTDDNAALFGQLSPDIPLGMRHRALARQRAALEALLGDDFTGAADDPRLQRLQRQLDALTTAEQASNTAATALLDIADALKWLELRHQPGAHYAALHQARQDGLRAEAELQLSLNQINSEEHQWLISVLDAPDQPRAADLVVARLELSATDTEGDTRRTQTEELDGVLLFAKPSALLAHSTDSLLLYWPGRFGGLQRFASRQQLEQSLFKRPANDPALALHVLALNGPPFEYALQTQLHSCEQQAARIIAANPVPSRASERAVELEKLREQTLARLTVPHSAARELVYAHIVEQTRSSALAAQLPSWHRELSTVQRERLKTLFKSCIAAMRRSQQWFERELPPREAFAIKAIDARLRQDFNLTQQVEVLLDVPDSTSWRKVVMEGAAPGTPQQNVLIASEQRSKLPLGELALCNIDQEMWWRLSFMRVEVSGGDVAQQQKLKSTMTTSWLRKLVTELDLAGKYETLIRETFLGPSTASAFSNEHRHECLSEPWRLMLRLQGEFAVLAKDIDANGQRVLEIAIDANNREAFASDGKRIELLPAHLTVGGKDTHAEGPSTLSGVTFIVEHISGLTLLYLPDSPDGVFLRQFDSLEQARMRLFNDCLRDPMVNYLAGRALKGDFAHHVSRINQARVKNFDGLIGVGTPWPASTSLATHLLNAHMGRLLEAHRATSRSNDALYLEQVALKSGAMFNYLKMAVGMLPFIGTTIALYDAWSSANLAVAAFLRGDVGHGLAEVEAVLLSLIDAAMDIASGTTATPAAARVATRNRQWRALGKSPRALQVSTPRQARLSLERFRGYEYEKPISLAGLQPGTEGLYRNVYRHADGDFMLSQGRIYRIELADNPPHWRLSGTSTRAYKQPIALDETGQWNTHYRVYGTVIEGGGVGGGAVLGHMADGLDPLWPAAIRRWLPRWWTDRALRRQLTLTHTADAYTRQLDTLTRSSSNTLEHYFGLEPAQRPAFRARADAACASDIDIAQAHYLNLDELMLYSHGRKRAQIEDIQSRCAWVIVDRSVRRIGLLKERLLEHLDRIEELVNRSDTTPGTDTVAHLQLMAQRKEARKDFLNDFDQVYVTVEEANRWNRRITNRAQKSKMAHDMATVNEKFSDTNHFYLKTAHTLEIITHYDAVTDLSWTYFHLQLKTARNKIGRALLTQHQLPHVTASASQRNKVLADCLATYAEFRRQLGAWTLGYPQHLDLEHVTAFLDNLDKVEDFARQAIKTRPSVVPKEGRPGQQLFETEDNQLLIGIASTDAVTRQKRFTIEGVGGHTETWLPRSSGKYHLSEPAGSVQPELPKDVGPLLAEARKRLEAANAYTRKVEGYARQDMLPVDLEHMMGSEATELTMRARAIERLSPTDAVALQLRNRADEMLRTGRSLRIDQSMNSKTPTEGYLDYLREQQVVDIRKEGQLRDLGKRTDGRRDFLQEYEVRDLRSEPAQTLWYAHFHYTSTKPQFSDFVKGHLKLPSQRNLGLQWQKDVAASGGTVEAIWRGDIGKPLGNKHFSTL</sequence>
<dbReference type="Pfam" id="PF20178">
    <property type="entry name" value="ToxA_N"/>
    <property type="match status" value="3"/>
</dbReference>
<evidence type="ECO:0000313" key="2">
    <source>
        <dbReference type="EMBL" id="PYY67235.1"/>
    </source>
</evidence>
<comment type="caution">
    <text evidence="2">The sequence shown here is derived from an EMBL/GenBank/DDBJ whole genome shotgun (WGS) entry which is preliminary data.</text>
</comment>
<feature type="domain" description="Dermonecrotic toxin N-terminal" evidence="1">
    <location>
        <begin position="49"/>
        <end position="181"/>
    </location>
</feature>
<dbReference type="RefSeq" id="WP_110662342.1">
    <property type="nucleotide sequence ID" value="NZ_PDLL01000552.1"/>
</dbReference>
<accession>A0A2W0EM68</accession>
<dbReference type="Proteomes" id="UP000247437">
    <property type="component" value="Unassembled WGS sequence"/>
</dbReference>
<feature type="domain" description="Dermonecrotic toxin N-terminal" evidence="1">
    <location>
        <begin position="583"/>
        <end position="850"/>
    </location>
</feature>
<protein>
    <recommendedName>
        <fullName evidence="1">Dermonecrotic toxin N-terminal domain-containing protein</fullName>
    </recommendedName>
</protein>
<name>A0A2W0EM68_PSEJE</name>
<evidence type="ECO:0000259" key="1">
    <source>
        <dbReference type="Pfam" id="PF20178"/>
    </source>
</evidence>
<feature type="domain" description="Dermonecrotic toxin N-terminal" evidence="1">
    <location>
        <begin position="326"/>
        <end position="463"/>
    </location>
</feature>
<evidence type="ECO:0000313" key="3">
    <source>
        <dbReference type="Proteomes" id="UP000247437"/>
    </source>
</evidence>
<reference evidence="2 3" key="1">
    <citation type="journal article" date="2018" name="Appl. Microbiol. Biotechnol.">
        <title>Characterization of the caprolactam degradation pathway in Pseudomonas jessenii using mass spectrometry-based proteomics.</title>
        <authorList>
            <person name="Otzen M."/>
            <person name="Palacio C."/>
            <person name="Janssen D.B."/>
        </authorList>
    </citation>
    <scope>NUCLEOTIDE SEQUENCE [LARGE SCALE GENOMIC DNA]</scope>
    <source>
        <strain evidence="2 3">GO3</strain>
    </source>
</reference>
<dbReference type="EMBL" id="PDLL01000552">
    <property type="protein sequence ID" value="PYY67235.1"/>
    <property type="molecule type" value="Genomic_DNA"/>
</dbReference>
<gene>
    <name evidence="2" type="ORF">CRX42_28115</name>
</gene>
<organism evidence="2 3">
    <name type="scientific">Pseudomonas jessenii</name>
    <dbReference type="NCBI Taxonomy" id="77298"/>
    <lineage>
        <taxon>Bacteria</taxon>
        <taxon>Pseudomonadati</taxon>
        <taxon>Pseudomonadota</taxon>
        <taxon>Gammaproteobacteria</taxon>
        <taxon>Pseudomonadales</taxon>
        <taxon>Pseudomonadaceae</taxon>
        <taxon>Pseudomonas</taxon>
    </lineage>
</organism>
<dbReference type="OrthoDB" id="7027699at2"/>